<dbReference type="SUPFAM" id="SSF55785">
    <property type="entry name" value="PYP-like sensor domain (PAS domain)"/>
    <property type="match status" value="1"/>
</dbReference>
<sequence>MSHPVPAVMRYWANQPLALKGLVVVALPLTILLGALILLYVASNVESRAEDDVRRAFAIQRDTHQVHALLAEAAAGVRGYLLTREERFLEPYRKAEAELPQVMQRLDRAIRDQEVRRGFERVSALTTRKREGLRNLLALSDQVGRTGNASTPIEPALIANKIVLDAMREEIENIQRREAIVLDQRRTRVEEARRGYLILTAISAGVGLLGSLAAVYLFSTGIVRRVRLLEGNAERLARGEALAQFPEDADELGRLAQRLARASTLLRGREQELRDSEERFRLVIEGVSDYGIFALDPEGRVTSWNLGAERIKGWQAHEIMGEHFSRFYPAETSDYLPAAMLDRARQDGTAEDEGWRVRQDGSRFWANVVITALHDERGELRGFAKVTRDITDRRRTEEALRLAREEAINASRAKSEFLSRTSHELRTPMSAILGFGQLLELDQEQFTERHRSAIAQIMKAGRHLLSLINDLLDISSIEAGGTELVIERIDLRDLLDEVYALAAPIVAASGLRFELKDPSAPLFVMGDRRRVVQVILNLVANSAKYNRTGAMVRLACRQNGPHIRVEVEDDGPGVEPADVSRLFTPFDRLGQQNRTKVEGTGLGLALSKQLIESMGGQIGFDSQVQGALFWFELPQELLPLRNGREVPVATENEPG</sequence>
<evidence type="ECO:0000256" key="1">
    <source>
        <dbReference type="ARBA" id="ARBA00000085"/>
    </source>
</evidence>
<dbReference type="NCBIfam" id="TIGR00229">
    <property type="entry name" value="sensory_box"/>
    <property type="match status" value="1"/>
</dbReference>
<dbReference type="InterPro" id="IPR013767">
    <property type="entry name" value="PAS_fold"/>
</dbReference>
<dbReference type="PANTHER" id="PTHR43711">
    <property type="entry name" value="TWO-COMPONENT HISTIDINE KINASE"/>
    <property type="match status" value="1"/>
</dbReference>
<keyword evidence="8" id="KW-0472">Membrane</keyword>
<evidence type="ECO:0000259" key="12">
    <source>
        <dbReference type="PROSITE" id="PS50885"/>
    </source>
</evidence>
<gene>
    <name evidence="13" type="ORF">GV829_01560</name>
</gene>
<dbReference type="InterPro" id="IPR036890">
    <property type="entry name" value="HATPase_C_sf"/>
</dbReference>
<protein>
    <recommendedName>
        <fullName evidence="3">histidine kinase</fullName>
        <ecNumber evidence="3">2.7.13.3</ecNumber>
    </recommendedName>
</protein>
<dbReference type="InterPro" id="IPR036097">
    <property type="entry name" value="HisK_dim/P_sf"/>
</dbReference>
<feature type="domain" description="PAC" evidence="11">
    <location>
        <begin position="350"/>
        <end position="402"/>
    </location>
</feature>
<dbReference type="InterPro" id="IPR003661">
    <property type="entry name" value="HisK_dim/P_dom"/>
</dbReference>
<keyword evidence="8" id="KW-0812">Transmembrane</keyword>
<comment type="subcellular location">
    <subcellularLocation>
        <location evidence="2">Membrane</location>
    </subcellularLocation>
</comment>
<dbReference type="InterPro" id="IPR005467">
    <property type="entry name" value="His_kinase_dom"/>
</dbReference>
<keyword evidence="14" id="KW-1185">Reference proteome</keyword>
<dbReference type="CDD" id="cd00082">
    <property type="entry name" value="HisKA"/>
    <property type="match status" value="1"/>
</dbReference>
<feature type="transmembrane region" description="Helical" evidence="8">
    <location>
        <begin position="195"/>
        <end position="218"/>
    </location>
</feature>
<dbReference type="PROSITE" id="PS50885">
    <property type="entry name" value="HAMP"/>
    <property type="match status" value="1"/>
</dbReference>
<keyword evidence="8" id="KW-1133">Transmembrane helix</keyword>
<dbReference type="CDD" id="cd00130">
    <property type="entry name" value="PAS"/>
    <property type="match status" value="1"/>
</dbReference>
<dbReference type="Proteomes" id="UP000503018">
    <property type="component" value="Chromosome"/>
</dbReference>
<accession>A0A6M4AQH7</accession>
<dbReference type="Gene3D" id="6.10.340.10">
    <property type="match status" value="1"/>
</dbReference>
<keyword evidence="6" id="KW-0418">Kinase</keyword>
<dbReference type="CDD" id="cd19410">
    <property type="entry name" value="HK9-like_sensor"/>
    <property type="match status" value="1"/>
</dbReference>
<dbReference type="PROSITE" id="PS50113">
    <property type="entry name" value="PAC"/>
    <property type="match status" value="1"/>
</dbReference>
<dbReference type="InterPro" id="IPR050736">
    <property type="entry name" value="Sensor_HK_Regulatory"/>
</dbReference>
<dbReference type="AlphaFoldDB" id="A0A6M4AQH7"/>
<dbReference type="PRINTS" id="PR00344">
    <property type="entry name" value="BCTRLSENSOR"/>
</dbReference>
<dbReference type="GO" id="GO:0016020">
    <property type="term" value="C:membrane"/>
    <property type="evidence" value="ECO:0007669"/>
    <property type="project" value="UniProtKB-SubCell"/>
</dbReference>
<dbReference type="PANTHER" id="PTHR43711:SF1">
    <property type="entry name" value="HISTIDINE KINASE 1"/>
    <property type="match status" value="1"/>
</dbReference>
<dbReference type="SMART" id="SM00388">
    <property type="entry name" value="HisKA"/>
    <property type="match status" value="1"/>
</dbReference>
<dbReference type="InterPro" id="IPR000700">
    <property type="entry name" value="PAS-assoc_C"/>
</dbReference>
<dbReference type="Gene3D" id="3.30.565.10">
    <property type="entry name" value="Histidine kinase-like ATPase, C-terminal domain"/>
    <property type="match status" value="1"/>
</dbReference>
<dbReference type="InterPro" id="IPR004358">
    <property type="entry name" value="Sig_transdc_His_kin-like_C"/>
</dbReference>
<evidence type="ECO:0000256" key="2">
    <source>
        <dbReference type="ARBA" id="ARBA00004370"/>
    </source>
</evidence>
<dbReference type="InterPro" id="IPR007891">
    <property type="entry name" value="CHASE3"/>
</dbReference>
<proteinExistence type="predicted"/>
<dbReference type="PROSITE" id="PS50109">
    <property type="entry name" value="HIS_KIN"/>
    <property type="match status" value="1"/>
</dbReference>
<dbReference type="GO" id="GO:0006355">
    <property type="term" value="P:regulation of DNA-templated transcription"/>
    <property type="evidence" value="ECO:0007669"/>
    <property type="project" value="InterPro"/>
</dbReference>
<dbReference type="EC" id="2.7.13.3" evidence="3"/>
<dbReference type="KEGG" id="slan:GV829_01560"/>
<feature type="domain" description="PAS" evidence="10">
    <location>
        <begin position="276"/>
        <end position="348"/>
    </location>
</feature>
<feature type="transmembrane region" description="Helical" evidence="8">
    <location>
        <begin position="20"/>
        <end position="41"/>
    </location>
</feature>
<feature type="domain" description="HAMP" evidence="12">
    <location>
        <begin position="220"/>
        <end position="271"/>
    </location>
</feature>
<evidence type="ECO:0000256" key="5">
    <source>
        <dbReference type="ARBA" id="ARBA00022679"/>
    </source>
</evidence>
<dbReference type="InterPro" id="IPR003660">
    <property type="entry name" value="HAMP_dom"/>
</dbReference>
<evidence type="ECO:0000256" key="7">
    <source>
        <dbReference type="ARBA" id="ARBA00023012"/>
    </source>
</evidence>
<dbReference type="Pfam" id="PF00989">
    <property type="entry name" value="PAS"/>
    <property type="match status" value="1"/>
</dbReference>
<dbReference type="Gene3D" id="3.30.450.20">
    <property type="entry name" value="PAS domain"/>
    <property type="match status" value="1"/>
</dbReference>
<dbReference type="SMART" id="SM00091">
    <property type="entry name" value="PAS"/>
    <property type="match status" value="1"/>
</dbReference>
<dbReference type="SUPFAM" id="SSF47384">
    <property type="entry name" value="Homodimeric domain of signal transducing histidine kinase"/>
    <property type="match status" value="1"/>
</dbReference>
<dbReference type="Pfam" id="PF00512">
    <property type="entry name" value="HisKA"/>
    <property type="match status" value="1"/>
</dbReference>
<evidence type="ECO:0000259" key="11">
    <source>
        <dbReference type="PROSITE" id="PS50113"/>
    </source>
</evidence>
<dbReference type="GO" id="GO:0000155">
    <property type="term" value="F:phosphorelay sensor kinase activity"/>
    <property type="evidence" value="ECO:0007669"/>
    <property type="project" value="InterPro"/>
</dbReference>
<evidence type="ECO:0000256" key="8">
    <source>
        <dbReference type="SAM" id="Phobius"/>
    </source>
</evidence>
<name>A0A6M4AQH7_9SPHN</name>
<dbReference type="SUPFAM" id="SSF55874">
    <property type="entry name" value="ATPase domain of HSP90 chaperone/DNA topoisomerase II/histidine kinase"/>
    <property type="match status" value="1"/>
</dbReference>
<dbReference type="EMBL" id="CP053015">
    <property type="protein sequence ID" value="QJQ31288.1"/>
    <property type="molecule type" value="Genomic_DNA"/>
</dbReference>
<evidence type="ECO:0000256" key="6">
    <source>
        <dbReference type="ARBA" id="ARBA00022777"/>
    </source>
</evidence>
<dbReference type="InterPro" id="IPR003594">
    <property type="entry name" value="HATPase_dom"/>
</dbReference>
<evidence type="ECO:0000256" key="4">
    <source>
        <dbReference type="ARBA" id="ARBA00022553"/>
    </source>
</evidence>
<dbReference type="Pfam" id="PF05227">
    <property type="entry name" value="CHASE3"/>
    <property type="match status" value="1"/>
</dbReference>
<evidence type="ECO:0000313" key="13">
    <source>
        <dbReference type="EMBL" id="QJQ31288.1"/>
    </source>
</evidence>
<organism evidence="13 14">
    <name type="scientific">Sphingomonas lacunae</name>
    <dbReference type="NCBI Taxonomy" id="2698828"/>
    <lineage>
        <taxon>Bacteria</taxon>
        <taxon>Pseudomonadati</taxon>
        <taxon>Pseudomonadota</taxon>
        <taxon>Alphaproteobacteria</taxon>
        <taxon>Sphingomonadales</taxon>
        <taxon>Sphingomonadaceae</taxon>
        <taxon>Sphingomonas</taxon>
    </lineage>
</organism>
<keyword evidence="7" id="KW-0902">Two-component regulatory system</keyword>
<feature type="domain" description="Histidine kinase" evidence="9">
    <location>
        <begin position="420"/>
        <end position="637"/>
    </location>
</feature>
<comment type="catalytic activity">
    <reaction evidence="1">
        <text>ATP + protein L-histidine = ADP + protein N-phospho-L-histidine.</text>
        <dbReference type="EC" id="2.7.13.3"/>
    </reaction>
</comment>
<dbReference type="SMART" id="SM00387">
    <property type="entry name" value="HATPase_c"/>
    <property type="match status" value="1"/>
</dbReference>
<dbReference type="Gene3D" id="1.10.287.130">
    <property type="match status" value="1"/>
</dbReference>
<evidence type="ECO:0000256" key="3">
    <source>
        <dbReference type="ARBA" id="ARBA00012438"/>
    </source>
</evidence>
<dbReference type="Pfam" id="PF02518">
    <property type="entry name" value="HATPase_c"/>
    <property type="match status" value="1"/>
</dbReference>
<keyword evidence="5" id="KW-0808">Transferase</keyword>
<dbReference type="InterPro" id="IPR035965">
    <property type="entry name" value="PAS-like_dom_sf"/>
</dbReference>
<dbReference type="InterPro" id="IPR000014">
    <property type="entry name" value="PAS"/>
</dbReference>
<reference evidence="13 14" key="1">
    <citation type="submission" date="2020-01" db="EMBL/GenBank/DDBJ databases">
        <title>Sphingomonas sp. strain CSW-10.</title>
        <authorList>
            <person name="Chen W.-M."/>
        </authorList>
    </citation>
    <scope>NUCLEOTIDE SEQUENCE [LARGE SCALE GENOMIC DNA]</scope>
    <source>
        <strain evidence="13 14">CSW-10</strain>
    </source>
</reference>
<evidence type="ECO:0000313" key="14">
    <source>
        <dbReference type="Proteomes" id="UP000503018"/>
    </source>
</evidence>
<dbReference type="RefSeq" id="WP_169943505.1">
    <property type="nucleotide sequence ID" value="NZ_CP053015.1"/>
</dbReference>
<evidence type="ECO:0000259" key="9">
    <source>
        <dbReference type="PROSITE" id="PS50109"/>
    </source>
</evidence>
<dbReference type="PROSITE" id="PS50112">
    <property type="entry name" value="PAS"/>
    <property type="match status" value="1"/>
</dbReference>
<keyword evidence="4" id="KW-0597">Phosphoprotein</keyword>
<evidence type="ECO:0000259" key="10">
    <source>
        <dbReference type="PROSITE" id="PS50112"/>
    </source>
</evidence>